<sequence>MANSNRRKNYLGSLEVDGCLYEDKEDIKTQVENFIIPSTKRVSLGARREEVVQVLQNLQGDKAPGPDGFTIAFFQKCWRIVETDVMAFFGEVYEFGKFERSLNATFISLIPKKTNAAEKPYPGPHLQVDIEKAYDHVNWDCLYSLMDRMGFGTRWIRWMKACTSTVRFSVIVNGSPTGFFDCSRGLRQGDPLSPLLFLLIMEVLSRMLQRSVERGFIKGFQVGRDAQSTVSVSHLLYADDTILFIEAHPEQLLYTRMALTCFEAVTGLKVNMSKSEMVPVGEVAGLSALADLLYCILEPFHCRGVPDFAQEYTVSLPTYYLSLFPIPANGYGDLVWRNLTYGGEWWLPSWPRDSGFFLADNWCSDRLGAFPGSIGFSLNQEATVASVLVVDFFSLLHSHTPRGVGVDKLVWRPSRKGIFEARSFYHVLRVTPTFRFPWKCIWGVKAPPRVAFFMWTVAWADESVDHLLLHCWAARQLWNFVFQFVGVDWVFPSQIPDLLFGWWNWFGKRSSGVWNLIPSCLMWTIWRERNKRIFEDQETPLAKLLELFFINLYDWSRAWGLTVSPSVGEFLASLAFHSSTLQLTDQNNATQKLNNKEWGDSGSFTPSLFCGLRVVDYGLRFVWGSVGYAEKHPRVVDLLTRAVWTTSEYRNLEGSSPFLNVVSLAGKECLQL</sequence>
<dbReference type="EMBL" id="OIVN01003216">
    <property type="protein sequence ID" value="SPD09546.1"/>
    <property type="molecule type" value="Genomic_DNA"/>
</dbReference>
<dbReference type="InterPro" id="IPR000477">
    <property type="entry name" value="RT_dom"/>
</dbReference>
<feature type="domain" description="Reverse transcriptase" evidence="1">
    <location>
        <begin position="1"/>
        <end position="288"/>
    </location>
</feature>
<protein>
    <recommendedName>
        <fullName evidence="1">Reverse transcriptase domain-containing protein</fullName>
    </recommendedName>
</protein>
<evidence type="ECO:0000259" key="1">
    <source>
        <dbReference type="PROSITE" id="PS50878"/>
    </source>
</evidence>
<organism evidence="2">
    <name type="scientific">Fagus sylvatica</name>
    <name type="common">Beechnut</name>
    <dbReference type="NCBI Taxonomy" id="28930"/>
    <lineage>
        <taxon>Eukaryota</taxon>
        <taxon>Viridiplantae</taxon>
        <taxon>Streptophyta</taxon>
        <taxon>Embryophyta</taxon>
        <taxon>Tracheophyta</taxon>
        <taxon>Spermatophyta</taxon>
        <taxon>Magnoliopsida</taxon>
        <taxon>eudicotyledons</taxon>
        <taxon>Gunneridae</taxon>
        <taxon>Pentapetalae</taxon>
        <taxon>rosids</taxon>
        <taxon>fabids</taxon>
        <taxon>Fagales</taxon>
        <taxon>Fagaceae</taxon>
        <taxon>Fagus</taxon>
    </lineage>
</organism>
<gene>
    <name evidence="2" type="ORF">FSB_LOCUS37428</name>
</gene>
<dbReference type="SUPFAM" id="SSF56672">
    <property type="entry name" value="DNA/RNA polymerases"/>
    <property type="match status" value="1"/>
</dbReference>
<dbReference type="InterPro" id="IPR052343">
    <property type="entry name" value="Retrotransposon-Effector_Assoc"/>
</dbReference>
<accession>A0A2N9H4Z9</accession>
<proteinExistence type="predicted"/>
<evidence type="ECO:0000313" key="2">
    <source>
        <dbReference type="EMBL" id="SPD09546.1"/>
    </source>
</evidence>
<dbReference type="InterPro" id="IPR043502">
    <property type="entry name" value="DNA/RNA_pol_sf"/>
</dbReference>
<reference evidence="2" key="1">
    <citation type="submission" date="2018-02" db="EMBL/GenBank/DDBJ databases">
        <authorList>
            <person name="Cohen D.B."/>
            <person name="Kent A.D."/>
        </authorList>
    </citation>
    <scope>NUCLEOTIDE SEQUENCE</scope>
</reference>
<name>A0A2N9H4Z9_FAGSY</name>
<dbReference type="PANTHER" id="PTHR46890">
    <property type="entry name" value="NON-LTR RETROLELEMENT REVERSE TRANSCRIPTASE-LIKE PROTEIN-RELATED"/>
    <property type="match status" value="1"/>
</dbReference>
<dbReference type="AlphaFoldDB" id="A0A2N9H4Z9"/>
<dbReference type="PANTHER" id="PTHR46890:SF1">
    <property type="entry name" value="REVERSE TRANSCRIPTASE DOMAIN-CONTAINING PROTEIN"/>
    <property type="match status" value="1"/>
</dbReference>
<dbReference type="PROSITE" id="PS50878">
    <property type="entry name" value="RT_POL"/>
    <property type="match status" value="1"/>
</dbReference>
<dbReference type="Pfam" id="PF00078">
    <property type="entry name" value="RVT_1"/>
    <property type="match status" value="1"/>
</dbReference>